<dbReference type="Pfam" id="PF08241">
    <property type="entry name" value="Methyltransf_11"/>
    <property type="match status" value="1"/>
</dbReference>
<proteinExistence type="predicted"/>
<dbReference type="Gene3D" id="3.40.50.150">
    <property type="entry name" value="Vaccinia Virus protein VP39"/>
    <property type="match status" value="1"/>
</dbReference>
<comment type="caution">
    <text evidence="2">The sequence shown here is derived from an EMBL/GenBank/DDBJ whole genome shotgun (WGS) entry which is preliminary data.</text>
</comment>
<sequence>MPFYKSNMGSSALKVSAYEQHLPFVRRIARKYFVLFDWTKKKNMKIMDIGSGAGKSLFVTEPMLPRDYSEIVCVDKDPGMCQYVKSLEKDPRIGIRQMDIETENIPKDLKGTFDFLMSSYCFSYVINFRQAFKNSSQLLKPGGELLFWWSKKNQLYEAYRELSHTDKWGPYLKEFKNWRHSYDGDDALEEVTRDFKQNGLEVIKIEDLNEETFENENIQIWLDAFSSHDSISSRIPKSDFGEYQQDLHKLILQFVIVDKKMNTTKVVFPSIVVAAKKVS</sequence>
<dbReference type="Proteomes" id="UP001431783">
    <property type="component" value="Unassembled WGS sequence"/>
</dbReference>
<dbReference type="PANTHER" id="PTHR43861">
    <property type="entry name" value="TRANS-ACONITATE 2-METHYLTRANSFERASE-RELATED"/>
    <property type="match status" value="1"/>
</dbReference>
<evidence type="ECO:0000313" key="3">
    <source>
        <dbReference type="Proteomes" id="UP001431783"/>
    </source>
</evidence>
<reference evidence="2 3" key="1">
    <citation type="submission" date="2023-03" db="EMBL/GenBank/DDBJ databases">
        <title>Genome insight into feeding habits of ladybird beetles.</title>
        <authorList>
            <person name="Li H.-S."/>
            <person name="Huang Y.-H."/>
            <person name="Pang H."/>
        </authorList>
    </citation>
    <scope>NUCLEOTIDE SEQUENCE [LARGE SCALE GENOMIC DNA]</scope>
    <source>
        <strain evidence="2">SYSU_2023b</strain>
        <tissue evidence="2">Whole body</tissue>
    </source>
</reference>
<dbReference type="InterPro" id="IPR029063">
    <property type="entry name" value="SAM-dependent_MTases_sf"/>
</dbReference>
<protein>
    <recommendedName>
        <fullName evidence="1">Methyltransferase type 11 domain-containing protein</fullName>
    </recommendedName>
</protein>
<dbReference type="SUPFAM" id="SSF53335">
    <property type="entry name" value="S-adenosyl-L-methionine-dependent methyltransferases"/>
    <property type="match status" value="1"/>
</dbReference>
<feature type="domain" description="Methyltransferase type 11" evidence="1">
    <location>
        <begin position="48"/>
        <end position="147"/>
    </location>
</feature>
<dbReference type="GO" id="GO:0008757">
    <property type="term" value="F:S-adenosylmethionine-dependent methyltransferase activity"/>
    <property type="evidence" value="ECO:0007669"/>
    <property type="project" value="InterPro"/>
</dbReference>
<name>A0AAW1U4C7_9CUCU</name>
<dbReference type="PANTHER" id="PTHR43861:SF1">
    <property type="entry name" value="TRANS-ACONITATE 2-METHYLTRANSFERASE"/>
    <property type="match status" value="1"/>
</dbReference>
<dbReference type="InterPro" id="IPR013216">
    <property type="entry name" value="Methyltransf_11"/>
</dbReference>
<keyword evidence="3" id="KW-1185">Reference proteome</keyword>
<dbReference type="EMBL" id="JARQZJ010000032">
    <property type="protein sequence ID" value="KAK9875102.1"/>
    <property type="molecule type" value="Genomic_DNA"/>
</dbReference>
<evidence type="ECO:0000259" key="1">
    <source>
        <dbReference type="Pfam" id="PF08241"/>
    </source>
</evidence>
<accession>A0AAW1U4C7</accession>
<dbReference type="AlphaFoldDB" id="A0AAW1U4C7"/>
<evidence type="ECO:0000313" key="2">
    <source>
        <dbReference type="EMBL" id="KAK9875102.1"/>
    </source>
</evidence>
<organism evidence="2 3">
    <name type="scientific">Henosepilachna vigintioctopunctata</name>
    <dbReference type="NCBI Taxonomy" id="420089"/>
    <lineage>
        <taxon>Eukaryota</taxon>
        <taxon>Metazoa</taxon>
        <taxon>Ecdysozoa</taxon>
        <taxon>Arthropoda</taxon>
        <taxon>Hexapoda</taxon>
        <taxon>Insecta</taxon>
        <taxon>Pterygota</taxon>
        <taxon>Neoptera</taxon>
        <taxon>Endopterygota</taxon>
        <taxon>Coleoptera</taxon>
        <taxon>Polyphaga</taxon>
        <taxon>Cucujiformia</taxon>
        <taxon>Coccinelloidea</taxon>
        <taxon>Coccinellidae</taxon>
        <taxon>Epilachninae</taxon>
        <taxon>Epilachnini</taxon>
        <taxon>Henosepilachna</taxon>
    </lineage>
</organism>
<dbReference type="CDD" id="cd02440">
    <property type="entry name" value="AdoMet_MTases"/>
    <property type="match status" value="1"/>
</dbReference>
<gene>
    <name evidence="2" type="ORF">WA026_005897</name>
</gene>